<sequence length="75" mass="8631">MKEIEAPKAELPQKSIADYKESIEFGWGLCRMGQVSYEYGYQVALARFHTRYPNLEVDNDPFTKKPKDSSVPTET</sequence>
<dbReference type="EMBL" id="AMZH03014259">
    <property type="protein sequence ID" value="RRT47937.1"/>
    <property type="molecule type" value="Genomic_DNA"/>
</dbReference>
<reference evidence="2 3" key="1">
    <citation type="journal article" date="2014" name="Agronomy (Basel)">
        <title>A Draft Genome Sequence for Ensete ventricosum, the Drought-Tolerant Tree Against Hunger.</title>
        <authorList>
            <person name="Harrison J."/>
            <person name="Moore K.A."/>
            <person name="Paszkiewicz K."/>
            <person name="Jones T."/>
            <person name="Grant M."/>
            <person name="Ambacheew D."/>
            <person name="Muzemil S."/>
            <person name="Studholme D.J."/>
        </authorList>
    </citation>
    <scope>NUCLEOTIDE SEQUENCE [LARGE SCALE GENOMIC DNA]</scope>
</reference>
<accession>A0A426Y890</accession>
<evidence type="ECO:0000313" key="3">
    <source>
        <dbReference type="Proteomes" id="UP000287651"/>
    </source>
</evidence>
<gene>
    <name evidence="2" type="ORF">B296_00044091</name>
</gene>
<dbReference type="Proteomes" id="UP000287651">
    <property type="component" value="Unassembled WGS sequence"/>
</dbReference>
<proteinExistence type="predicted"/>
<feature type="region of interest" description="Disordered" evidence="1">
    <location>
        <begin position="55"/>
        <end position="75"/>
    </location>
</feature>
<protein>
    <submittedName>
        <fullName evidence="2">Uncharacterized protein</fullName>
    </submittedName>
</protein>
<evidence type="ECO:0000313" key="2">
    <source>
        <dbReference type="EMBL" id="RRT47937.1"/>
    </source>
</evidence>
<comment type="caution">
    <text evidence="2">The sequence shown here is derived from an EMBL/GenBank/DDBJ whole genome shotgun (WGS) entry which is preliminary data.</text>
</comment>
<dbReference type="AlphaFoldDB" id="A0A426Y890"/>
<organism evidence="2 3">
    <name type="scientific">Ensete ventricosum</name>
    <name type="common">Abyssinian banana</name>
    <name type="synonym">Musa ensete</name>
    <dbReference type="NCBI Taxonomy" id="4639"/>
    <lineage>
        <taxon>Eukaryota</taxon>
        <taxon>Viridiplantae</taxon>
        <taxon>Streptophyta</taxon>
        <taxon>Embryophyta</taxon>
        <taxon>Tracheophyta</taxon>
        <taxon>Spermatophyta</taxon>
        <taxon>Magnoliopsida</taxon>
        <taxon>Liliopsida</taxon>
        <taxon>Zingiberales</taxon>
        <taxon>Musaceae</taxon>
        <taxon>Ensete</taxon>
    </lineage>
</organism>
<name>A0A426Y890_ENSVE</name>
<evidence type="ECO:0000256" key="1">
    <source>
        <dbReference type="SAM" id="MobiDB-lite"/>
    </source>
</evidence>